<keyword evidence="2 6" id="KW-0489">Methyltransferase</keyword>
<dbReference type="GO" id="GO:0035242">
    <property type="term" value="F:protein-arginine omega-N asymmetric methyltransferase activity"/>
    <property type="evidence" value="ECO:0007669"/>
    <property type="project" value="UniProtKB-EC"/>
</dbReference>
<protein>
    <recommendedName>
        <fullName evidence="1">type I protein arginine methyltransferase</fullName>
        <ecNumber evidence="1">2.1.1.319</ecNumber>
    </recommendedName>
</protein>
<name>A0A182QPS2_9DIPT</name>
<keyword evidence="3 6" id="KW-0808">Transferase</keyword>
<evidence type="ECO:0000256" key="3">
    <source>
        <dbReference type="ARBA" id="ARBA00022679"/>
    </source>
</evidence>
<dbReference type="InterPro" id="IPR041698">
    <property type="entry name" value="Methyltransf_25"/>
</dbReference>
<dbReference type="Pfam" id="PF13649">
    <property type="entry name" value="Methyltransf_25"/>
    <property type="match status" value="1"/>
</dbReference>
<dbReference type="FunFam" id="2.70.160.11:FF:000024">
    <property type="entry name" value="Arginine methyltransferase 8"/>
    <property type="match status" value="1"/>
</dbReference>
<keyword evidence="4 6" id="KW-0949">S-adenosyl-L-methionine</keyword>
<dbReference type="InterPro" id="IPR029063">
    <property type="entry name" value="SAM-dependent_MTases_sf"/>
</dbReference>
<dbReference type="PROSITE" id="PS51678">
    <property type="entry name" value="SAM_MT_PRMT"/>
    <property type="match status" value="1"/>
</dbReference>
<dbReference type="AlphaFoldDB" id="A0A182QPS2"/>
<evidence type="ECO:0000256" key="5">
    <source>
        <dbReference type="ARBA" id="ARBA00049303"/>
    </source>
</evidence>
<accession>A0A182QPS2</accession>
<dbReference type="PANTHER" id="PTHR11006:SF122">
    <property type="entry name" value="ARGININE METHYLTRANSFERASE 8"/>
    <property type="match status" value="1"/>
</dbReference>
<dbReference type="EnsemblMetazoa" id="AFAF014430-RA">
    <property type="protein sequence ID" value="AFAF014430-PA"/>
    <property type="gene ID" value="AFAF014430"/>
</dbReference>
<keyword evidence="10" id="KW-1185">Reference proteome</keyword>
<dbReference type="Gene3D" id="3.40.50.150">
    <property type="entry name" value="Vaccinia Virus protein VP39"/>
    <property type="match status" value="1"/>
</dbReference>
<evidence type="ECO:0000313" key="9">
    <source>
        <dbReference type="EnsemblMetazoa" id="AFAF014430-PA"/>
    </source>
</evidence>
<evidence type="ECO:0000256" key="2">
    <source>
        <dbReference type="ARBA" id="ARBA00022603"/>
    </source>
</evidence>
<dbReference type="Proteomes" id="UP000075886">
    <property type="component" value="Unassembled WGS sequence"/>
</dbReference>
<dbReference type="SUPFAM" id="SSF53335">
    <property type="entry name" value="S-adenosyl-L-methionine-dependent methyltransferases"/>
    <property type="match status" value="1"/>
</dbReference>
<evidence type="ECO:0000259" key="8">
    <source>
        <dbReference type="Pfam" id="PF22528"/>
    </source>
</evidence>
<dbReference type="CDD" id="cd02440">
    <property type="entry name" value="AdoMet_MTases"/>
    <property type="match status" value="1"/>
</dbReference>
<sequence>MDQTNPIDPANYFDSYEDLKVHEIMLTDKPRQAAYQKAIIGNRSLFAGKTVLDVGAGTGILSVFCAQAGASKVYAVEASNLARLAREIVAENQLETVVEVSECRVEDFQLPEGERVDIIVSEWMGFFLLHEGMLDSVLYARDHFLKPNGLMFPDTATLYVAPCSVPARFDRWNDLSGVSMRCFGRALRQQNSDKPEVLTVAPEHLLHEGHVMAWFDLMEVTVDDLNNIEVKDVLVAQRTGKLQGFCIWFDCTFPREELDPTNSVDVSLSTSPTAPETHWKQTVIPLPEHTCEDLEEHDPVAFSLSMTRNKETNRRYDLQLTLLDPEKEEHHLPCECHMTKCILMKTHLEKMQVDEQQ</sequence>
<dbReference type="InterPro" id="IPR025799">
    <property type="entry name" value="Arg_MeTrfase"/>
</dbReference>
<evidence type="ECO:0000313" key="10">
    <source>
        <dbReference type="Proteomes" id="UP000075886"/>
    </source>
</evidence>
<dbReference type="EC" id="2.1.1.319" evidence="1"/>
<dbReference type="GO" id="GO:0005634">
    <property type="term" value="C:nucleus"/>
    <property type="evidence" value="ECO:0007669"/>
    <property type="project" value="TreeGrafter"/>
</dbReference>
<dbReference type="Gene3D" id="2.70.160.11">
    <property type="entry name" value="Hnrnp arginine n-methyltransferase1"/>
    <property type="match status" value="1"/>
</dbReference>
<feature type="domain" description="Methyltransferase" evidence="7">
    <location>
        <begin position="51"/>
        <end position="149"/>
    </location>
</feature>
<dbReference type="STRING" id="69004.A0A182QPS2"/>
<evidence type="ECO:0000256" key="6">
    <source>
        <dbReference type="PROSITE-ProRule" id="PRU01015"/>
    </source>
</evidence>
<dbReference type="VEuPathDB" id="VectorBase:AFAF014430"/>
<proteinExistence type="predicted"/>
<evidence type="ECO:0000256" key="1">
    <source>
        <dbReference type="ARBA" id="ARBA00011925"/>
    </source>
</evidence>
<comment type="catalytic activity">
    <reaction evidence="5">
        <text>L-arginyl-[protein] + S-adenosyl-L-methionine = N(omega)-methyl-L-arginyl-[protein] + S-adenosyl-L-homocysteine + H(+)</text>
        <dbReference type="Rhea" id="RHEA:48100"/>
        <dbReference type="Rhea" id="RHEA-COMP:10532"/>
        <dbReference type="Rhea" id="RHEA-COMP:11990"/>
        <dbReference type="ChEBI" id="CHEBI:15378"/>
        <dbReference type="ChEBI" id="CHEBI:29965"/>
        <dbReference type="ChEBI" id="CHEBI:57856"/>
        <dbReference type="ChEBI" id="CHEBI:59789"/>
        <dbReference type="ChEBI" id="CHEBI:65280"/>
    </reaction>
    <physiologicalReaction direction="left-to-right" evidence="5">
        <dbReference type="Rhea" id="RHEA:48101"/>
    </physiologicalReaction>
</comment>
<dbReference type="FunFam" id="3.40.50.150:FF:000003">
    <property type="entry name" value="Blast:Protein arginine N-methyltransferase 1"/>
    <property type="match status" value="1"/>
</dbReference>
<reference evidence="9" key="2">
    <citation type="submission" date="2020-05" db="UniProtKB">
        <authorList>
            <consortium name="EnsemblMetazoa"/>
        </authorList>
    </citation>
    <scope>IDENTIFICATION</scope>
    <source>
        <strain evidence="9">FAR1</strain>
    </source>
</reference>
<dbReference type="GO" id="GO:0035241">
    <property type="term" value="F:protein-arginine omega-N monomethyltransferase activity"/>
    <property type="evidence" value="ECO:0007669"/>
    <property type="project" value="TreeGrafter"/>
</dbReference>
<dbReference type="Pfam" id="PF22528">
    <property type="entry name" value="PRMT_C"/>
    <property type="match status" value="1"/>
</dbReference>
<organism evidence="9 10">
    <name type="scientific">Anopheles farauti</name>
    <dbReference type="NCBI Taxonomy" id="69004"/>
    <lineage>
        <taxon>Eukaryota</taxon>
        <taxon>Metazoa</taxon>
        <taxon>Ecdysozoa</taxon>
        <taxon>Arthropoda</taxon>
        <taxon>Hexapoda</taxon>
        <taxon>Insecta</taxon>
        <taxon>Pterygota</taxon>
        <taxon>Neoptera</taxon>
        <taxon>Endopterygota</taxon>
        <taxon>Diptera</taxon>
        <taxon>Nematocera</taxon>
        <taxon>Culicoidea</taxon>
        <taxon>Culicidae</taxon>
        <taxon>Anophelinae</taxon>
        <taxon>Anopheles</taxon>
    </lineage>
</organism>
<dbReference type="InterPro" id="IPR055135">
    <property type="entry name" value="PRMT_dom"/>
</dbReference>
<dbReference type="EMBL" id="AXCN02000736">
    <property type="status" value="NOT_ANNOTATED_CDS"/>
    <property type="molecule type" value="Genomic_DNA"/>
</dbReference>
<dbReference type="GO" id="GO:0032259">
    <property type="term" value="P:methylation"/>
    <property type="evidence" value="ECO:0007669"/>
    <property type="project" value="UniProtKB-KW"/>
</dbReference>
<dbReference type="GO" id="GO:0042054">
    <property type="term" value="F:histone methyltransferase activity"/>
    <property type="evidence" value="ECO:0007669"/>
    <property type="project" value="TreeGrafter"/>
</dbReference>
<evidence type="ECO:0000259" key="7">
    <source>
        <dbReference type="Pfam" id="PF13649"/>
    </source>
</evidence>
<feature type="domain" description="Protein arginine N-methyltransferase" evidence="8">
    <location>
        <begin position="154"/>
        <end position="321"/>
    </location>
</feature>
<evidence type="ECO:0000256" key="4">
    <source>
        <dbReference type="ARBA" id="ARBA00022691"/>
    </source>
</evidence>
<reference evidence="10" key="1">
    <citation type="submission" date="2014-01" db="EMBL/GenBank/DDBJ databases">
        <title>The Genome Sequence of Anopheles farauti FAR1 (V2).</title>
        <authorList>
            <consortium name="The Broad Institute Genomics Platform"/>
            <person name="Neafsey D.E."/>
            <person name="Besansky N."/>
            <person name="Howell P."/>
            <person name="Walton C."/>
            <person name="Young S.K."/>
            <person name="Zeng Q."/>
            <person name="Gargeya S."/>
            <person name="Fitzgerald M."/>
            <person name="Haas B."/>
            <person name="Abouelleil A."/>
            <person name="Allen A.W."/>
            <person name="Alvarado L."/>
            <person name="Arachchi H.M."/>
            <person name="Berlin A.M."/>
            <person name="Chapman S.B."/>
            <person name="Gainer-Dewar J."/>
            <person name="Goldberg J."/>
            <person name="Griggs A."/>
            <person name="Gujja S."/>
            <person name="Hansen M."/>
            <person name="Howarth C."/>
            <person name="Imamovic A."/>
            <person name="Ireland A."/>
            <person name="Larimer J."/>
            <person name="McCowan C."/>
            <person name="Murphy C."/>
            <person name="Pearson M."/>
            <person name="Poon T.W."/>
            <person name="Priest M."/>
            <person name="Roberts A."/>
            <person name="Saif S."/>
            <person name="Shea T."/>
            <person name="Sisk P."/>
            <person name="Sykes S."/>
            <person name="Wortman J."/>
            <person name="Nusbaum C."/>
            <person name="Birren B."/>
        </authorList>
    </citation>
    <scope>NUCLEOTIDE SEQUENCE [LARGE SCALE GENOMIC DNA]</scope>
    <source>
        <strain evidence="10">FAR1</strain>
    </source>
</reference>
<dbReference type="PANTHER" id="PTHR11006">
    <property type="entry name" value="PROTEIN ARGININE N-METHYLTRANSFERASE"/>
    <property type="match status" value="1"/>
</dbReference>